<dbReference type="Gene3D" id="3.30.420.10">
    <property type="entry name" value="Ribonuclease H-like superfamily/Ribonuclease H"/>
    <property type="match status" value="1"/>
</dbReference>
<proteinExistence type="predicted"/>
<dbReference type="GO" id="GO:0005829">
    <property type="term" value="C:cytosol"/>
    <property type="evidence" value="ECO:0007669"/>
    <property type="project" value="TreeGrafter"/>
</dbReference>
<organism evidence="2 3">
    <name type="scientific">Lachnotalea glycerini</name>
    <dbReference type="NCBI Taxonomy" id="1763509"/>
    <lineage>
        <taxon>Bacteria</taxon>
        <taxon>Bacillati</taxon>
        <taxon>Bacillota</taxon>
        <taxon>Clostridia</taxon>
        <taxon>Lachnospirales</taxon>
        <taxon>Lachnospiraceae</taxon>
        <taxon>Lachnotalea</taxon>
    </lineage>
</organism>
<comment type="caution">
    <text evidence="2">The sequence shown here is derived from an EMBL/GenBank/DDBJ whole genome shotgun (WGS) entry which is preliminary data.</text>
</comment>
<dbReference type="SUPFAM" id="SSF53098">
    <property type="entry name" value="Ribonuclease H-like"/>
    <property type="match status" value="1"/>
</dbReference>
<evidence type="ECO:0000259" key="1">
    <source>
        <dbReference type="SMART" id="SM00479"/>
    </source>
</evidence>
<dbReference type="SMART" id="SM00479">
    <property type="entry name" value="EXOIII"/>
    <property type="match status" value="1"/>
</dbReference>
<evidence type="ECO:0000313" key="2">
    <source>
        <dbReference type="EMBL" id="PXV93383.1"/>
    </source>
</evidence>
<evidence type="ECO:0000313" key="3">
    <source>
        <dbReference type="Proteomes" id="UP000247523"/>
    </source>
</evidence>
<dbReference type="Pfam" id="PF00929">
    <property type="entry name" value="RNase_T"/>
    <property type="match status" value="1"/>
</dbReference>
<dbReference type="GO" id="GO:0045004">
    <property type="term" value="P:DNA replication proofreading"/>
    <property type="evidence" value="ECO:0007669"/>
    <property type="project" value="TreeGrafter"/>
</dbReference>
<dbReference type="Proteomes" id="UP000247523">
    <property type="component" value="Unassembled WGS sequence"/>
</dbReference>
<accession>A0A318EUI5</accession>
<gene>
    <name evidence="2" type="ORF">C8E03_102151</name>
</gene>
<feature type="domain" description="Exonuclease" evidence="1">
    <location>
        <begin position="8"/>
        <end position="191"/>
    </location>
</feature>
<dbReference type="InterPro" id="IPR012337">
    <property type="entry name" value="RNaseH-like_sf"/>
</dbReference>
<name>A0A318EUI5_9FIRM</name>
<dbReference type="PANTHER" id="PTHR30231">
    <property type="entry name" value="DNA POLYMERASE III SUBUNIT EPSILON"/>
    <property type="match status" value="1"/>
</dbReference>
<dbReference type="EMBL" id="QICS01000002">
    <property type="protein sequence ID" value="PXV93383.1"/>
    <property type="molecule type" value="Genomic_DNA"/>
</dbReference>
<protein>
    <submittedName>
        <fullName evidence="2">DNA polymerase-3 subunit epsilon</fullName>
    </submittedName>
</protein>
<dbReference type="InterPro" id="IPR013520">
    <property type="entry name" value="Ribonucl_H"/>
</dbReference>
<dbReference type="GO" id="GO:0008408">
    <property type="term" value="F:3'-5' exonuclease activity"/>
    <property type="evidence" value="ECO:0007669"/>
    <property type="project" value="TreeGrafter"/>
</dbReference>
<dbReference type="PANTHER" id="PTHR30231:SF41">
    <property type="entry name" value="DNA POLYMERASE III SUBUNIT EPSILON"/>
    <property type="match status" value="1"/>
</dbReference>
<dbReference type="InterPro" id="IPR036397">
    <property type="entry name" value="RNaseH_sf"/>
</dbReference>
<dbReference type="CDD" id="cd06127">
    <property type="entry name" value="DEDDh"/>
    <property type="match status" value="1"/>
</dbReference>
<reference evidence="2 3" key="1">
    <citation type="submission" date="2018-05" db="EMBL/GenBank/DDBJ databases">
        <title>Genomic Encyclopedia of Type Strains, Phase IV (KMG-IV): sequencing the most valuable type-strain genomes for metagenomic binning, comparative biology and taxonomic classification.</title>
        <authorList>
            <person name="Goeker M."/>
        </authorList>
    </citation>
    <scope>NUCLEOTIDE SEQUENCE [LARGE SCALE GENOMIC DNA]</scope>
    <source>
        <strain evidence="2 3">DSM 28816</strain>
    </source>
</reference>
<dbReference type="AlphaFoldDB" id="A0A318EUI5"/>
<sequence>MINKAENRFVFVDTETGGVIPEKHSLLSIGLVIWDKKDGIIDKKEFFVKHSYYIVTEKAKEINKFEQQEHKEKALAGEEVIKNILEFIYGYFDKNTAIPLIGHNVQFDINFLKVFFRDENRSFNQYFSHRSIDTYSVFKSLVLAGVISDNIDSSADAFRYFDIKVNNRHSAIGDCVATVELFEKLLLCIKRGCKE</sequence>
<dbReference type="GO" id="GO:0003676">
    <property type="term" value="F:nucleic acid binding"/>
    <property type="evidence" value="ECO:0007669"/>
    <property type="project" value="InterPro"/>
</dbReference>
<dbReference type="RefSeq" id="WP_110290481.1">
    <property type="nucleotide sequence ID" value="NZ_QICS01000002.1"/>
</dbReference>